<keyword evidence="3" id="KW-0804">Transcription</keyword>
<sequence length="212" mass="23806">MDDAPRRQDRTTTFYRQLREDVLAGAFPVGSVLLETTLAERYGGSRTPIREALNLLEHDGLLERAARGYRVRSGTPEDVVEIYEARLALESEAAGAAARRSTDLDLTRLAHLHERCRHGESDTERRADNFRFHEALWRAGHNATITGILTRLTAQLRIYDSGPPAAYGDLDVLDAEHDDILTALRDHDPDAASTAMRAHLRRSLDQRIRATL</sequence>
<evidence type="ECO:0000256" key="3">
    <source>
        <dbReference type="ARBA" id="ARBA00023163"/>
    </source>
</evidence>
<evidence type="ECO:0000256" key="1">
    <source>
        <dbReference type="ARBA" id="ARBA00023015"/>
    </source>
</evidence>
<dbReference type="Gene3D" id="1.10.10.10">
    <property type="entry name" value="Winged helix-like DNA-binding domain superfamily/Winged helix DNA-binding domain"/>
    <property type="match status" value="1"/>
</dbReference>
<keyword evidence="6" id="KW-1185">Reference proteome</keyword>
<dbReference type="InterPro" id="IPR036388">
    <property type="entry name" value="WH-like_DNA-bd_sf"/>
</dbReference>
<dbReference type="PANTHER" id="PTHR43537:SF5">
    <property type="entry name" value="UXU OPERON TRANSCRIPTIONAL REGULATOR"/>
    <property type="match status" value="1"/>
</dbReference>
<protein>
    <submittedName>
        <fullName evidence="5">GntR family transcriptional regulator</fullName>
    </submittedName>
</protein>
<dbReference type="RefSeq" id="WP_337702453.1">
    <property type="nucleotide sequence ID" value="NZ_JBBEGM010000003.1"/>
</dbReference>
<dbReference type="PROSITE" id="PS50949">
    <property type="entry name" value="HTH_GNTR"/>
    <property type="match status" value="1"/>
</dbReference>
<keyword evidence="1" id="KW-0805">Transcription regulation</keyword>
<name>A0ABU8M3J7_9PSEU</name>
<dbReference type="SMART" id="SM00345">
    <property type="entry name" value="HTH_GNTR"/>
    <property type="match status" value="1"/>
</dbReference>
<dbReference type="Proteomes" id="UP001369736">
    <property type="component" value="Unassembled WGS sequence"/>
</dbReference>
<dbReference type="SUPFAM" id="SSF48008">
    <property type="entry name" value="GntR ligand-binding domain-like"/>
    <property type="match status" value="1"/>
</dbReference>
<dbReference type="EMBL" id="JBBEGM010000003">
    <property type="protein sequence ID" value="MEJ2861612.1"/>
    <property type="molecule type" value="Genomic_DNA"/>
</dbReference>
<dbReference type="InterPro" id="IPR011711">
    <property type="entry name" value="GntR_C"/>
</dbReference>
<feature type="domain" description="HTH gntR-type" evidence="4">
    <location>
        <begin position="8"/>
        <end position="74"/>
    </location>
</feature>
<accession>A0ABU8M3J7</accession>
<dbReference type="SUPFAM" id="SSF46785">
    <property type="entry name" value="Winged helix' DNA-binding domain"/>
    <property type="match status" value="1"/>
</dbReference>
<evidence type="ECO:0000313" key="5">
    <source>
        <dbReference type="EMBL" id="MEJ2861612.1"/>
    </source>
</evidence>
<keyword evidence="2" id="KW-0238">DNA-binding</keyword>
<comment type="caution">
    <text evidence="5">The sequence shown here is derived from an EMBL/GenBank/DDBJ whole genome shotgun (WGS) entry which is preliminary data.</text>
</comment>
<dbReference type="InterPro" id="IPR008920">
    <property type="entry name" value="TF_FadR/GntR_C"/>
</dbReference>
<evidence type="ECO:0000259" key="4">
    <source>
        <dbReference type="PROSITE" id="PS50949"/>
    </source>
</evidence>
<dbReference type="Gene3D" id="1.20.120.530">
    <property type="entry name" value="GntR ligand-binding domain-like"/>
    <property type="match status" value="1"/>
</dbReference>
<evidence type="ECO:0000313" key="6">
    <source>
        <dbReference type="Proteomes" id="UP001369736"/>
    </source>
</evidence>
<dbReference type="Pfam" id="PF07729">
    <property type="entry name" value="FCD"/>
    <property type="match status" value="1"/>
</dbReference>
<dbReference type="SMART" id="SM00895">
    <property type="entry name" value="FCD"/>
    <property type="match status" value="1"/>
</dbReference>
<dbReference type="InterPro" id="IPR036390">
    <property type="entry name" value="WH_DNA-bd_sf"/>
</dbReference>
<dbReference type="PRINTS" id="PR00035">
    <property type="entry name" value="HTHGNTR"/>
</dbReference>
<dbReference type="Pfam" id="PF00392">
    <property type="entry name" value="GntR"/>
    <property type="match status" value="1"/>
</dbReference>
<gene>
    <name evidence="5" type="ORF">WCD58_10615</name>
</gene>
<dbReference type="InterPro" id="IPR000524">
    <property type="entry name" value="Tscrpt_reg_HTH_GntR"/>
</dbReference>
<dbReference type="CDD" id="cd07377">
    <property type="entry name" value="WHTH_GntR"/>
    <property type="match status" value="1"/>
</dbReference>
<dbReference type="PANTHER" id="PTHR43537">
    <property type="entry name" value="TRANSCRIPTIONAL REGULATOR, GNTR FAMILY"/>
    <property type="match status" value="1"/>
</dbReference>
<organism evidence="5 6">
    <name type="scientific">Actinomycetospora flava</name>
    <dbReference type="NCBI Taxonomy" id="3129232"/>
    <lineage>
        <taxon>Bacteria</taxon>
        <taxon>Bacillati</taxon>
        <taxon>Actinomycetota</taxon>
        <taxon>Actinomycetes</taxon>
        <taxon>Pseudonocardiales</taxon>
        <taxon>Pseudonocardiaceae</taxon>
        <taxon>Actinomycetospora</taxon>
    </lineage>
</organism>
<reference evidence="5 6" key="1">
    <citation type="submission" date="2024-03" db="EMBL/GenBank/DDBJ databases">
        <title>Actinomycetospora sp. OC33-EN07, a novel actinomycete isolated from wild orchid (Aerides multiflora).</title>
        <authorList>
            <person name="Suriyachadkun C."/>
        </authorList>
    </citation>
    <scope>NUCLEOTIDE SEQUENCE [LARGE SCALE GENOMIC DNA]</scope>
    <source>
        <strain evidence="5 6">OC33-EN07</strain>
    </source>
</reference>
<evidence type="ECO:0000256" key="2">
    <source>
        <dbReference type="ARBA" id="ARBA00023125"/>
    </source>
</evidence>
<proteinExistence type="predicted"/>